<evidence type="ECO:0000313" key="4">
    <source>
        <dbReference type="Proteomes" id="UP000619512"/>
    </source>
</evidence>
<name>A0A4P7BEI6_9BURK</name>
<evidence type="ECO:0000313" key="3">
    <source>
        <dbReference type="Proteomes" id="UP000294359"/>
    </source>
</evidence>
<dbReference type="EMBL" id="BMWW01000001">
    <property type="protein sequence ID" value="GGY74594.1"/>
    <property type="molecule type" value="Genomic_DNA"/>
</dbReference>
<evidence type="ECO:0000313" key="1">
    <source>
        <dbReference type="EMBL" id="GGY74594.1"/>
    </source>
</evidence>
<dbReference type="OrthoDB" id="9810282at2"/>
<reference evidence="2 3" key="2">
    <citation type="submission" date="2019-03" db="EMBL/GenBank/DDBJ databases">
        <title>Draft Genome Sequences of Six Type Strains of the Genus Massilia.</title>
        <authorList>
            <person name="Miess H."/>
            <person name="Frediansyhah A."/>
            <person name="Gross H."/>
        </authorList>
    </citation>
    <scope>NUCLEOTIDE SEQUENCE [LARGE SCALE GENOMIC DNA]</scope>
    <source>
        <strain evidence="2 3">DSM 17505</strain>
    </source>
</reference>
<keyword evidence="3" id="KW-1185">Reference proteome</keyword>
<gene>
    <name evidence="2" type="ORF">E1742_10445</name>
    <name evidence="1" type="ORF">GCM10007388_03800</name>
</gene>
<reference evidence="1" key="3">
    <citation type="submission" date="2022-12" db="EMBL/GenBank/DDBJ databases">
        <authorList>
            <person name="Sun Q."/>
            <person name="Kim S."/>
        </authorList>
    </citation>
    <scope>NUCLEOTIDE SEQUENCE</scope>
    <source>
        <strain evidence="1">KCTC 12344</strain>
    </source>
</reference>
<proteinExistence type="predicted"/>
<dbReference type="EMBL" id="CP038026">
    <property type="protein sequence ID" value="QBQ36532.1"/>
    <property type="molecule type" value="Genomic_DNA"/>
</dbReference>
<organism evidence="1 4">
    <name type="scientific">Pseudoduganella plicata</name>
    <dbReference type="NCBI Taxonomy" id="321984"/>
    <lineage>
        <taxon>Bacteria</taxon>
        <taxon>Pseudomonadati</taxon>
        <taxon>Pseudomonadota</taxon>
        <taxon>Betaproteobacteria</taxon>
        <taxon>Burkholderiales</taxon>
        <taxon>Oxalobacteraceae</taxon>
        <taxon>Telluria group</taxon>
        <taxon>Pseudoduganella</taxon>
    </lineage>
</organism>
<evidence type="ECO:0000313" key="2">
    <source>
        <dbReference type="EMBL" id="QBQ36532.1"/>
    </source>
</evidence>
<sequence>MEIISTRDLRTCDVPQGDFNWSAFSKFALTFDPLTEVTDDSTQVSVRSTPALIWTVVELRYFLYCWQRVENNQGGLTPESIESVQTALNISLKDLI</sequence>
<dbReference type="Proteomes" id="UP000619512">
    <property type="component" value="Unassembled WGS sequence"/>
</dbReference>
<accession>A0A4P7BEI6</accession>
<dbReference type="Proteomes" id="UP000294359">
    <property type="component" value="Chromosome"/>
</dbReference>
<reference evidence="1" key="1">
    <citation type="journal article" date="2014" name="Int. J. Syst. Evol. Microbiol.">
        <title>Complete genome sequence of Corynebacterium casei LMG S-19264T (=DSM 44701T), isolated from a smear-ripened cheese.</title>
        <authorList>
            <consortium name="US DOE Joint Genome Institute (JGI-PGF)"/>
            <person name="Walter F."/>
            <person name="Albersmeier A."/>
            <person name="Kalinowski J."/>
            <person name="Ruckert C."/>
        </authorList>
    </citation>
    <scope>NUCLEOTIDE SEQUENCE</scope>
    <source>
        <strain evidence="1">KCTC 12344</strain>
    </source>
</reference>
<dbReference type="RefSeq" id="WP_134384812.1">
    <property type="nucleotide sequence ID" value="NZ_BMWW01000001.1"/>
</dbReference>
<dbReference type="AlphaFoldDB" id="A0A4P7BEI6"/>
<protein>
    <submittedName>
        <fullName evidence="1">Uncharacterized protein</fullName>
    </submittedName>
</protein>